<dbReference type="InterPro" id="IPR057626">
    <property type="entry name" value="S-S_Temptin"/>
</dbReference>
<gene>
    <name evidence="3" type="ORF">PoB_002264000</name>
</gene>
<reference evidence="3 4" key="1">
    <citation type="journal article" date="2021" name="Elife">
        <title>Chloroplast acquisition without the gene transfer in kleptoplastic sea slugs, Plakobranchus ocellatus.</title>
        <authorList>
            <person name="Maeda T."/>
            <person name="Takahashi S."/>
            <person name="Yoshida T."/>
            <person name="Shimamura S."/>
            <person name="Takaki Y."/>
            <person name="Nagai Y."/>
            <person name="Toyoda A."/>
            <person name="Suzuki Y."/>
            <person name="Arimoto A."/>
            <person name="Ishii H."/>
            <person name="Satoh N."/>
            <person name="Nishiyama T."/>
            <person name="Hasebe M."/>
            <person name="Maruyama T."/>
            <person name="Minagawa J."/>
            <person name="Obokata J."/>
            <person name="Shigenobu S."/>
        </authorList>
    </citation>
    <scope>NUCLEOTIDE SEQUENCE [LARGE SCALE GENOMIC DNA]</scope>
</reference>
<protein>
    <submittedName>
        <fullName evidence="3">Temptin</fullName>
    </submittedName>
</protein>
<dbReference type="AlphaFoldDB" id="A0AAV3ZLX1"/>
<evidence type="ECO:0000313" key="4">
    <source>
        <dbReference type="Proteomes" id="UP000735302"/>
    </source>
</evidence>
<evidence type="ECO:0000256" key="1">
    <source>
        <dbReference type="SAM" id="SignalP"/>
    </source>
</evidence>
<feature type="domain" description="Temptin Cys/Cys disulfide" evidence="2">
    <location>
        <begin position="21"/>
        <end position="85"/>
    </location>
</feature>
<dbReference type="PANTHER" id="PTHR34737">
    <property type="entry name" value="EF-HAND DOMAIN-CONTAINING PROTEIN"/>
    <property type="match status" value="1"/>
</dbReference>
<dbReference type="EMBL" id="BLXT01002663">
    <property type="protein sequence ID" value="GFN96134.1"/>
    <property type="molecule type" value="Genomic_DNA"/>
</dbReference>
<feature type="chain" id="PRO_5043932363" evidence="1">
    <location>
        <begin position="23"/>
        <end position="93"/>
    </location>
</feature>
<organism evidence="3 4">
    <name type="scientific">Plakobranchus ocellatus</name>
    <dbReference type="NCBI Taxonomy" id="259542"/>
    <lineage>
        <taxon>Eukaryota</taxon>
        <taxon>Metazoa</taxon>
        <taxon>Spiralia</taxon>
        <taxon>Lophotrochozoa</taxon>
        <taxon>Mollusca</taxon>
        <taxon>Gastropoda</taxon>
        <taxon>Heterobranchia</taxon>
        <taxon>Euthyneura</taxon>
        <taxon>Panpulmonata</taxon>
        <taxon>Sacoglossa</taxon>
        <taxon>Placobranchoidea</taxon>
        <taxon>Plakobranchidae</taxon>
        <taxon>Plakobranchus</taxon>
    </lineage>
</organism>
<comment type="caution">
    <text evidence="3">The sequence shown here is derived from an EMBL/GenBank/DDBJ whole genome shotgun (WGS) entry which is preliminary data.</text>
</comment>
<keyword evidence="4" id="KW-1185">Reference proteome</keyword>
<evidence type="ECO:0000313" key="3">
    <source>
        <dbReference type="EMBL" id="GFN96134.1"/>
    </source>
</evidence>
<name>A0AAV3ZLX1_9GAST</name>
<dbReference type="PANTHER" id="PTHR34737:SF2">
    <property type="entry name" value="EF-HAND DOMAIN-CONTAINING PROTEIN"/>
    <property type="match status" value="1"/>
</dbReference>
<feature type="signal peptide" evidence="1">
    <location>
        <begin position="1"/>
        <end position="22"/>
    </location>
</feature>
<sequence>MSRWPLIAVFIHLASVANVIHGYPEYIALIPNGLNLVDPCHPEITWHGVGHLNPDGGGALNVFGIDFVTACRYWSQELCQKDSDGVNENDLQC</sequence>
<dbReference type="Proteomes" id="UP000735302">
    <property type="component" value="Unassembled WGS sequence"/>
</dbReference>
<proteinExistence type="predicted"/>
<dbReference type="Pfam" id="PF24784">
    <property type="entry name" value="Temptin_C"/>
    <property type="match status" value="1"/>
</dbReference>
<keyword evidence="1" id="KW-0732">Signal</keyword>
<accession>A0AAV3ZLX1</accession>
<evidence type="ECO:0000259" key="2">
    <source>
        <dbReference type="Pfam" id="PF24784"/>
    </source>
</evidence>
<dbReference type="InterPro" id="IPR055313">
    <property type="entry name" value="Temptin-like"/>
</dbReference>